<evidence type="ECO:0000313" key="10">
    <source>
        <dbReference type="Proteomes" id="UP001501207"/>
    </source>
</evidence>
<evidence type="ECO:0000256" key="1">
    <source>
        <dbReference type="ARBA" id="ARBA00004571"/>
    </source>
</evidence>
<evidence type="ECO:0000259" key="8">
    <source>
        <dbReference type="Pfam" id="PF07715"/>
    </source>
</evidence>
<dbReference type="InterPro" id="IPR023996">
    <property type="entry name" value="TonB-dep_OMP_SusC/RagA"/>
</dbReference>
<name>A0ABP8FRD5_9BACT</name>
<dbReference type="Gene3D" id="2.40.170.20">
    <property type="entry name" value="TonB-dependent receptor, beta-barrel domain"/>
    <property type="match status" value="1"/>
</dbReference>
<keyword evidence="5 7" id="KW-0472">Membrane</keyword>
<dbReference type="InterPro" id="IPR039426">
    <property type="entry name" value="TonB-dep_rcpt-like"/>
</dbReference>
<proteinExistence type="inferred from homology"/>
<comment type="caution">
    <text evidence="9">The sequence shown here is derived from an EMBL/GenBank/DDBJ whole genome shotgun (WGS) entry which is preliminary data.</text>
</comment>
<dbReference type="InterPro" id="IPR023997">
    <property type="entry name" value="TonB-dep_OMP_SusC/RagA_CS"/>
</dbReference>
<dbReference type="InterPro" id="IPR036942">
    <property type="entry name" value="Beta-barrel_TonB_sf"/>
</dbReference>
<keyword evidence="4 7" id="KW-0812">Transmembrane</keyword>
<dbReference type="InterPro" id="IPR037066">
    <property type="entry name" value="Plug_dom_sf"/>
</dbReference>
<sequence>MGYKTFEAPAGNQRNRVFHLVFDEEQAKLDEVTIVGFGTQKKVSVTGSIASIPVKELERSASPSLSNALGGKLPGIVTRQPSAEPGADAAQVYIRGFGTWSDRAPLVLVDGVERDMNLINAQAIESVTILKDASATAVYGVKGANGVILIKTKRGKEGRPNVVFRTETAVLTPTRLPKYINSFEYASLMNEALKLGNLPPRWSEEELQKFNDGSDPYLYPDVDWTDAIMRKHTYQSINNLSVTGGNQVARYYTNVGFTDQSGIWKNDPDNNYSTNERMRRYNFRSNIDINVTRELVLSLGLGGIIRKANYGATGADALLNALRVTPPLSNPILNPDGSPGASSTQIGNNPWGLATQAGYSTHDLSSIQGTFSANWDLSNTVTKGLSLNGKFAYDYNSTSDVDRIKQFEVKRFVGKDEETGEDQYIVYREEQPLGYRIHGWSNRAIYSELQANYNRTFGVHGITGMVLFNQRDYVDLEAGSSIANLPYRRLGVAARATYSYNDKYLVELDMGYNGSENFPPGQRFGFFPSISAGWVLSNENFWKEGSLVNELKLRGSYGKVGNDQIGGERFLYLTTVNARTAQTYAFGSAQTNVKPGIDEMKIGTPNITWETATKANVGVDMEMLNGKISLQADAFHELRTGILLQRRTIPYEAGFNPSSIPYGNLGRVKNIGLDGNLEVKNSTSGGFYYSFRADFTYAHNTVLENDEPQPKYPYLSEIGHPIDQPWGLISQGFFSDQQEIDKSPEQTFQSGVIPGDIKYKDINGDNIINGYDIQPIGYPRTPEIMYGFGGTISYKGFDLSLFFNGAANTSLYLTGPSIWPFLKGQGSYNILREYYDNRWTEDNKENARYPVTAGDINTNNFRESTVYLKDAGYIRLKNVEIGYTLPGTVSDHIGMKTLRVFINSQNLYTWDKLHFINPESNDGIGGYPLMRTFNFGLQVDFK</sequence>
<evidence type="ECO:0000256" key="4">
    <source>
        <dbReference type="ARBA" id="ARBA00022692"/>
    </source>
</evidence>
<evidence type="ECO:0000313" key="9">
    <source>
        <dbReference type="EMBL" id="GAA4309213.1"/>
    </source>
</evidence>
<dbReference type="SUPFAM" id="SSF56935">
    <property type="entry name" value="Porins"/>
    <property type="match status" value="1"/>
</dbReference>
<feature type="domain" description="TonB-dependent receptor plug" evidence="8">
    <location>
        <begin position="42"/>
        <end position="147"/>
    </location>
</feature>
<protein>
    <submittedName>
        <fullName evidence="9">TonB-dependent receptor</fullName>
    </submittedName>
</protein>
<keyword evidence="10" id="KW-1185">Reference proteome</keyword>
<evidence type="ECO:0000256" key="2">
    <source>
        <dbReference type="ARBA" id="ARBA00022448"/>
    </source>
</evidence>
<evidence type="ECO:0000256" key="7">
    <source>
        <dbReference type="PROSITE-ProRule" id="PRU01360"/>
    </source>
</evidence>
<evidence type="ECO:0000256" key="6">
    <source>
        <dbReference type="ARBA" id="ARBA00023237"/>
    </source>
</evidence>
<dbReference type="PROSITE" id="PS52016">
    <property type="entry name" value="TONB_DEPENDENT_REC_3"/>
    <property type="match status" value="1"/>
</dbReference>
<keyword evidence="9" id="KW-0675">Receptor</keyword>
<comment type="similarity">
    <text evidence="7">Belongs to the TonB-dependent receptor family.</text>
</comment>
<dbReference type="NCBIfam" id="TIGR04057">
    <property type="entry name" value="SusC_RagA_signa"/>
    <property type="match status" value="1"/>
</dbReference>
<dbReference type="Gene3D" id="2.170.130.10">
    <property type="entry name" value="TonB-dependent receptor, plug domain"/>
    <property type="match status" value="1"/>
</dbReference>
<organism evidence="9 10">
    <name type="scientific">Compostibacter hankyongensis</name>
    <dbReference type="NCBI Taxonomy" id="1007089"/>
    <lineage>
        <taxon>Bacteria</taxon>
        <taxon>Pseudomonadati</taxon>
        <taxon>Bacteroidota</taxon>
        <taxon>Chitinophagia</taxon>
        <taxon>Chitinophagales</taxon>
        <taxon>Chitinophagaceae</taxon>
        <taxon>Compostibacter</taxon>
    </lineage>
</organism>
<comment type="subcellular location">
    <subcellularLocation>
        <location evidence="1 7">Cell outer membrane</location>
        <topology evidence="1 7">Multi-pass membrane protein</topology>
    </subcellularLocation>
</comment>
<dbReference type="Pfam" id="PF07715">
    <property type="entry name" value="Plug"/>
    <property type="match status" value="1"/>
</dbReference>
<evidence type="ECO:0000256" key="5">
    <source>
        <dbReference type="ARBA" id="ARBA00023136"/>
    </source>
</evidence>
<accession>A0ABP8FRD5</accession>
<dbReference type="Proteomes" id="UP001501207">
    <property type="component" value="Unassembled WGS sequence"/>
</dbReference>
<keyword evidence="2 7" id="KW-0813">Transport</keyword>
<dbReference type="EMBL" id="BAABFN010000002">
    <property type="protein sequence ID" value="GAA4309213.1"/>
    <property type="molecule type" value="Genomic_DNA"/>
</dbReference>
<gene>
    <name evidence="9" type="ORF">GCM10023143_17080</name>
</gene>
<dbReference type="NCBIfam" id="TIGR04056">
    <property type="entry name" value="OMP_RagA_SusC"/>
    <property type="match status" value="1"/>
</dbReference>
<evidence type="ECO:0000256" key="3">
    <source>
        <dbReference type="ARBA" id="ARBA00022452"/>
    </source>
</evidence>
<reference evidence="10" key="1">
    <citation type="journal article" date="2019" name="Int. J. Syst. Evol. Microbiol.">
        <title>The Global Catalogue of Microorganisms (GCM) 10K type strain sequencing project: providing services to taxonomists for standard genome sequencing and annotation.</title>
        <authorList>
            <consortium name="The Broad Institute Genomics Platform"/>
            <consortium name="The Broad Institute Genome Sequencing Center for Infectious Disease"/>
            <person name="Wu L."/>
            <person name="Ma J."/>
        </authorList>
    </citation>
    <scope>NUCLEOTIDE SEQUENCE [LARGE SCALE GENOMIC DNA]</scope>
    <source>
        <strain evidence="10">JCM 17664</strain>
    </source>
</reference>
<keyword evidence="6 7" id="KW-0998">Cell outer membrane</keyword>
<dbReference type="InterPro" id="IPR012910">
    <property type="entry name" value="Plug_dom"/>
</dbReference>
<keyword evidence="3 7" id="KW-1134">Transmembrane beta strand</keyword>